<accession>A0A1T1HD18</accession>
<dbReference type="STRING" id="966.BTA35_0207000"/>
<keyword evidence="2" id="KW-0560">Oxidoreductase</keyword>
<feature type="domain" description="Glutamate/phenylalanine/leucine/valine/L-tryptophan dehydrogenase C-terminal" evidence="6">
    <location>
        <begin position="149"/>
        <end position="357"/>
    </location>
</feature>
<dbReference type="InterPro" id="IPR006096">
    <property type="entry name" value="Glu/Leu/Phe/Val/Trp_DH_C"/>
</dbReference>
<dbReference type="Pfam" id="PF02812">
    <property type="entry name" value="ELFV_dehydrog_N"/>
    <property type="match status" value="1"/>
</dbReference>
<evidence type="ECO:0000256" key="3">
    <source>
        <dbReference type="ARBA" id="ARBA00023027"/>
    </source>
</evidence>
<dbReference type="PANTHER" id="PTHR42722:SF1">
    <property type="entry name" value="VALINE DEHYDROGENASE"/>
    <property type="match status" value="1"/>
</dbReference>
<evidence type="ECO:0000256" key="4">
    <source>
        <dbReference type="PIRSR" id="PIRSR000188-1"/>
    </source>
</evidence>
<dbReference type="FunFam" id="3.40.50.10860:FF:000010">
    <property type="entry name" value="Leucine dehydrogenase"/>
    <property type="match status" value="1"/>
</dbReference>
<keyword evidence="5" id="KW-0547">Nucleotide-binding</keyword>
<reference evidence="7" key="1">
    <citation type="submission" date="2017-02" db="EMBL/GenBank/DDBJ databases">
        <title>Draft Genome Sequence of the Salt Water Bacterium Oceanospirillum linum ATCC 11336.</title>
        <authorList>
            <person name="Trachtenberg A.M."/>
            <person name="Carney J.G."/>
            <person name="Linnane J.D."/>
            <person name="Rheaume B.A."/>
            <person name="Pitts N.L."/>
            <person name="Mykles D.L."/>
            <person name="Maclea K.S."/>
        </authorList>
    </citation>
    <scope>NUCLEOTIDE SEQUENCE [LARGE SCALE GENOMIC DNA]</scope>
    <source>
        <strain evidence="7">ATCC 11336</strain>
    </source>
</reference>
<dbReference type="GO" id="GO:0006520">
    <property type="term" value="P:amino acid metabolic process"/>
    <property type="evidence" value="ECO:0007669"/>
    <property type="project" value="InterPro"/>
</dbReference>
<dbReference type="InterPro" id="IPR036291">
    <property type="entry name" value="NAD(P)-bd_dom_sf"/>
</dbReference>
<evidence type="ECO:0000313" key="8">
    <source>
        <dbReference type="Proteomes" id="UP000190064"/>
    </source>
</evidence>
<dbReference type="InterPro" id="IPR016211">
    <property type="entry name" value="Glu/Phe/Leu/Val/Trp_DH_bac/arc"/>
</dbReference>
<dbReference type="InterPro" id="IPR046346">
    <property type="entry name" value="Aminoacid_DH-like_N_sf"/>
</dbReference>
<dbReference type="CDD" id="cd01075">
    <property type="entry name" value="NAD_bind_Leu_Phe_Val_DH"/>
    <property type="match status" value="1"/>
</dbReference>
<dbReference type="InterPro" id="IPR033524">
    <property type="entry name" value="Glu/Leu/Phe/Val_DH_AS"/>
</dbReference>
<dbReference type="Pfam" id="PF00208">
    <property type="entry name" value="ELFV_dehydrog"/>
    <property type="match status" value="1"/>
</dbReference>
<dbReference type="SUPFAM" id="SSF53223">
    <property type="entry name" value="Aminoacid dehydrogenase-like, N-terminal domain"/>
    <property type="match status" value="1"/>
</dbReference>
<dbReference type="Proteomes" id="UP000190064">
    <property type="component" value="Unassembled WGS sequence"/>
</dbReference>
<comment type="caution">
    <text evidence="7">The sequence shown here is derived from an EMBL/GenBank/DDBJ whole genome shotgun (WGS) entry which is preliminary data.</text>
</comment>
<evidence type="ECO:0000313" key="7">
    <source>
        <dbReference type="EMBL" id="OOV87749.1"/>
    </source>
</evidence>
<dbReference type="GO" id="GO:0000166">
    <property type="term" value="F:nucleotide binding"/>
    <property type="evidence" value="ECO:0007669"/>
    <property type="project" value="UniProtKB-KW"/>
</dbReference>
<comment type="similarity">
    <text evidence="1">Belongs to the Glu/Leu/Phe/Val dehydrogenases family.</text>
</comment>
<dbReference type="Gene3D" id="3.40.50.720">
    <property type="entry name" value="NAD(P)-binding Rossmann-like Domain"/>
    <property type="match status" value="1"/>
</dbReference>
<gene>
    <name evidence="7" type="ORF">BTA35_0207000</name>
</gene>
<protein>
    <submittedName>
        <fullName evidence="7">Amino acid dehydrogenase</fullName>
    </submittedName>
</protein>
<feature type="binding site" evidence="5">
    <location>
        <begin position="185"/>
        <end position="190"/>
    </location>
    <ligand>
        <name>NAD(+)</name>
        <dbReference type="ChEBI" id="CHEBI:57540"/>
    </ligand>
</feature>
<name>A0A1T1HD18_OCELI</name>
<dbReference type="SUPFAM" id="SSF51735">
    <property type="entry name" value="NAD(P)-binding Rossmann-fold domains"/>
    <property type="match status" value="1"/>
</dbReference>
<evidence type="ECO:0000256" key="2">
    <source>
        <dbReference type="ARBA" id="ARBA00023002"/>
    </source>
</evidence>
<dbReference type="PROSITE" id="PS00074">
    <property type="entry name" value="GLFV_DEHYDROGENASE"/>
    <property type="match status" value="1"/>
</dbReference>
<dbReference type="EMBL" id="MTSD02000002">
    <property type="protein sequence ID" value="OOV87749.1"/>
    <property type="molecule type" value="Genomic_DNA"/>
</dbReference>
<dbReference type="PIRSF" id="PIRSF000188">
    <property type="entry name" value="Phe_leu_dh"/>
    <property type="match status" value="1"/>
</dbReference>
<keyword evidence="3 5" id="KW-0520">NAD</keyword>
<dbReference type="Gene3D" id="3.40.50.10860">
    <property type="entry name" value="Leucine Dehydrogenase, chain A, domain 1"/>
    <property type="match status" value="1"/>
</dbReference>
<dbReference type="GO" id="GO:0016639">
    <property type="term" value="F:oxidoreductase activity, acting on the CH-NH2 group of donors, NAD or NADP as acceptor"/>
    <property type="evidence" value="ECO:0007669"/>
    <property type="project" value="InterPro"/>
</dbReference>
<dbReference type="SMART" id="SM00839">
    <property type="entry name" value="ELFV_dehydrog"/>
    <property type="match status" value="1"/>
</dbReference>
<organism evidence="7 8">
    <name type="scientific">Oceanospirillum linum</name>
    <dbReference type="NCBI Taxonomy" id="966"/>
    <lineage>
        <taxon>Bacteria</taxon>
        <taxon>Pseudomonadati</taxon>
        <taxon>Pseudomonadota</taxon>
        <taxon>Gammaproteobacteria</taxon>
        <taxon>Oceanospirillales</taxon>
        <taxon>Oceanospirillaceae</taxon>
        <taxon>Oceanospirillum</taxon>
    </lineage>
</organism>
<dbReference type="PANTHER" id="PTHR42722">
    <property type="entry name" value="LEUCINE DEHYDROGENASE"/>
    <property type="match status" value="1"/>
</dbReference>
<evidence type="ECO:0000259" key="6">
    <source>
        <dbReference type="SMART" id="SM00839"/>
    </source>
</evidence>
<sequence length="359" mass="38782">MNVFSHPDFDGHERVLFGHDPESGLKAIIAIHNSNLGPALGGCRMWPYPSEAEALKDVLRLSRGMTYKSALANLPLGGGKAVIIGDPRRDKTPELLHAMGRFIESANGNYITAEDSGTSVPDLKLMAEETSYVAGIMEKPCADGHLRSGDPSPSTAYGVYRGLMSGVEYRLGRTDLAGLKVAIQGVGNVGFRLAKHLHQAGAELWVTDIYRDMVQRCVNELGATAVASDEIYGLDVDVFSPCAMGGILNDETISQLKAKVIAGAANNQLESPHHGAQLRDKGILYAPDYAINSGGIIDVGYERMGNFDPKAVNEHIESIHNTLMEIFSRADHEQQPTHAIADQVARERFAHPDGNLQNA</sequence>
<keyword evidence="8" id="KW-1185">Reference proteome</keyword>
<dbReference type="AlphaFoldDB" id="A0A1T1HD18"/>
<dbReference type="RefSeq" id="WP_078319096.1">
    <property type="nucleotide sequence ID" value="NZ_FXTS01000002.1"/>
</dbReference>
<feature type="active site" description="Proton donor/acceptor" evidence="4">
    <location>
        <position position="80"/>
    </location>
</feature>
<proteinExistence type="inferred from homology"/>
<evidence type="ECO:0000256" key="1">
    <source>
        <dbReference type="ARBA" id="ARBA00006382"/>
    </source>
</evidence>
<evidence type="ECO:0000256" key="5">
    <source>
        <dbReference type="PIRSR" id="PIRSR000188-2"/>
    </source>
</evidence>
<dbReference type="InterPro" id="IPR006097">
    <property type="entry name" value="Glu/Leu/Phe/Val/Trp_DH_dimer"/>
</dbReference>